<sequence>MFTEKTSSHFPWCSCVTRALGHPQPRPVSYYRQQQCTGRKY</sequence>
<dbReference type="VEuPathDB" id="VectorBase:AALB014438"/>
<accession>A0A182FXS1</accession>
<dbReference type="EnsemblMetazoa" id="AALB014438-RA">
    <property type="protein sequence ID" value="AALB014438-PA"/>
    <property type="gene ID" value="AALB014438"/>
</dbReference>
<proteinExistence type="predicted"/>
<reference evidence="1 2" key="1">
    <citation type="journal article" date="2017" name="G3 (Bethesda)">
        <title>The Physical Genome Mapping of Anopheles albimanus Corrected Scaffold Misassemblies and Identified Interarm Rearrangements in Genus Anopheles.</title>
        <authorList>
            <person name="Artemov G.N."/>
            <person name="Peery A.N."/>
            <person name="Jiang X."/>
            <person name="Tu Z."/>
            <person name="Stegniy V.N."/>
            <person name="Sharakhova M.V."/>
            <person name="Sharakhov I.V."/>
        </authorList>
    </citation>
    <scope>NUCLEOTIDE SEQUENCE [LARGE SCALE GENOMIC DNA]</scope>
    <source>
        <strain evidence="1 2">ALBI9_A</strain>
    </source>
</reference>
<dbReference type="AlphaFoldDB" id="A0A182FXS1"/>
<dbReference type="Proteomes" id="UP000069272">
    <property type="component" value="Chromosome 3L"/>
</dbReference>
<keyword evidence="2" id="KW-1185">Reference proteome</keyword>
<evidence type="ECO:0000313" key="2">
    <source>
        <dbReference type="Proteomes" id="UP000069272"/>
    </source>
</evidence>
<name>A0A182FXS1_ANOAL</name>
<reference evidence="1" key="2">
    <citation type="submission" date="2022-08" db="UniProtKB">
        <authorList>
            <consortium name="EnsemblMetazoa"/>
        </authorList>
    </citation>
    <scope>IDENTIFICATION</scope>
    <source>
        <strain evidence="1">STECLA/ALBI9_A</strain>
    </source>
</reference>
<evidence type="ECO:0000313" key="1">
    <source>
        <dbReference type="EnsemblMetazoa" id="AALB014438-PA"/>
    </source>
</evidence>
<protein>
    <submittedName>
        <fullName evidence="1">Uncharacterized protein</fullName>
    </submittedName>
</protein>
<organism evidence="1 2">
    <name type="scientific">Anopheles albimanus</name>
    <name type="common">New world malaria mosquito</name>
    <dbReference type="NCBI Taxonomy" id="7167"/>
    <lineage>
        <taxon>Eukaryota</taxon>
        <taxon>Metazoa</taxon>
        <taxon>Ecdysozoa</taxon>
        <taxon>Arthropoda</taxon>
        <taxon>Hexapoda</taxon>
        <taxon>Insecta</taxon>
        <taxon>Pterygota</taxon>
        <taxon>Neoptera</taxon>
        <taxon>Endopterygota</taxon>
        <taxon>Diptera</taxon>
        <taxon>Nematocera</taxon>
        <taxon>Culicoidea</taxon>
        <taxon>Culicidae</taxon>
        <taxon>Anophelinae</taxon>
        <taxon>Anopheles</taxon>
    </lineage>
</organism>